<evidence type="ECO:0000256" key="6">
    <source>
        <dbReference type="ARBA" id="ARBA00022833"/>
    </source>
</evidence>
<dbReference type="GO" id="GO:0005634">
    <property type="term" value="C:nucleus"/>
    <property type="evidence" value="ECO:0007669"/>
    <property type="project" value="TreeGrafter"/>
</dbReference>
<dbReference type="InterPro" id="IPR005135">
    <property type="entry name" value="Endo/exonuclease/phosphatase"/>
</dbReference>
<dbReference type="Gene3D" id="3.60.10.10">
    <property type="entry name" value="Endonuclease/exonuclease/phosphatase"/>
    <property type="match status" value="1"/>
</dbReference>
<keyword evidence="15" id="KW-1185">Reference proteome</keyword>
<evidence type="ECO:0000256" key="8">
    <source>
        <dbReference type="ARBA" id="ARBA00023242"/>
    </source>
</evidence>
<dbReference type="AlphaFoldDB" id="A0AAV5QTS9"/>
<dbReference type="GO" id="GO:0008081">
    <property type="term" value="F:phosphoric diester hydrolase activity"/>
    <property type="evidence" value="ECO:0007669"/>
    <property type="project" value="TreeGrafter"/>
</dbReference>
<dbReference type="PROSITE" id="PS51999">
    <property type="entry name" value="ZF_GRF"/>
    <property type="match status" value="1"/>
</dbReference>
<dbReference type="SUPFAM" id="SSF56219">
    <property type="entry name" value="DNase I-like"/>
    <property type="match status" value="1"/>
</dbReference>
<dbReference type="PANTHER" id="PTHR22748">
    <property type="entry name" value="AP ENDONUCLEASE"/>
    <property type="match status" value="1"/>
</dbReference>
<feature type="active site" description="Proton donor/acceptor" evidence="9">
    <location>
        <position position="272"/>
    </location>
</feature>
<comment type="cofactor">
    <cofactor evidence="10">
        <name>Mg(2+)</name>
        <dbReference type="ChEBI" id="CHEBI:18420"/>
    </cofactor>
    <cofactor evidence="10">
        <name>Mn(2+)</name>
        <dbReference type="ChEBI" id="CHEBI:29035"/>
    </cofactor>
    <text evidence="10">Probably binds two magnesium or manganese ions per subunit.</text>
</comment>
<keyword evidence="6" id="KW-0862">Zinc</keyword>
<feature type="site" description="Transition state stabilizer" evidence="11">
    <location>
        <position position="274"/>
    </location>
</feature>
<evidence type="ECO:0000256" key="9">
    <source>
        <dbReference type="PIRSR" id="PIRSR604808-1"/>
    </source>
</evidence>
<keyword evidence="8" id="KW-0539">Nucleus</keyword>
<accession>A0AAV5QTS9</accession>
<sequence length="717" mass="81636">MYVEGGQNSSKGCVAEGDEVGSSREQSIVNDLLKEITIPRKSENSLRILTFNINGFRTLFEYYPWNKLMNLSGFFKFLNADVISLQELKTSRENINNAIGKIEKFYNFITLPSVKKGYSGVGVYVRKPQADDSPYIQRLLTIKKVEEGISGYLRCYDYKIGDKTYKDIYDLAKRYSNTSTDTSYEYEKTVKNHLIGGYVNLFNRERCLELDSQGRCIIVELGFDFVIFSLYCPANSQRAEEGESFRLDFLKLLFARVRSLQKMGKKVLIMGDINISMDLIDSGEAIQGLFEEGLIKKVNDLGTGPNLDGNDFEKLNKNQVDLFSKSTIPRVYLNSIVHNSKIIDEKIAIDVKNNILMNNANGEAIQVEPTKGLFVSSDDEEEEGEEELANYNEHGSGKIPIKEIVQTDKFLYDLIRVKHGRKLKMYTCWNTIKNYRSINLGSRIDLILCCETFKKHFVDGGILPDLNGSDHCPVYCDFKFDEVMNDLQPPIEKDAYVPRFEAKYVFSLNELTIINMFKNFNKYSILGKRKNEEPAKIEKNDNDVHIVKEEVVSKKPKPSISIDLATKNGENKKIVYVSRKKENQKNQKPISSFFKVAKKPAKDLPKSPTTNNDDLIEQAKKALDAEKSDVVEIVSVTKNSNASKSVLSIIGSKYSNAPECHHSEECILKTSMTDKNKGRKFWCCKKPAIKSNTDVLRRSTVKDRFDSDTSCGFFQWA</sequence>
<name>A0AAV5QTS9_9ASCO</name>
<dbReference type="Proteomes" id="UP001360560">
    <property type="component" value="Unassembled WGS sequence"/>
</dbReference>
<evidence type="ECO:0000256" key="10">
    <source>
        <dbReference type="PIRSR" id="PIRSR604808-2"/>
    </source>
</evidence>
<evidence type="ECO:0000256" key="4">
    <source>
        <dbReference type="ARBA" id="ARBA00022771"/>
    </source>
</evidence>
<feature type="binding site" evidence="10">
    <location>
        <position position="52"/>
    </location>
    <ligand>
        <name>Mg(2+)</name>
        <dbReference type="ChEBI" id="CHEBI:18420"/>
        <label>1</label>
    </ligand>
</feature>
<dbReference type="PROSITE" id="PS51435">
    <property type="entry name" value="AP_NUCLEASE_F1_4"/>
    <property type="match status" value="1"/>
</dbReference>
<dbReference type="GO" id="GO:0003677">
    <property type="term" value="F:DNA binding"/>
    <property type="evidence" value="ECO:0007669"/>
    <property type="project" value="InterPro"/>
</dbReference>
<dbReference type="GeneID" id="90076232"/>
<feature type="active site" evidence="9">
    <location>
        <position position="231"/>
    </location>
</feature>
<gene>
    <name evidence="14" type="ORF">DASC09_055820</name>
</gene>
<dbReference type="GO" id="GO:0008270">
    <property type="term" value="F:zinc ion binding"/>
    <property type="evidence" value="ECO:0007669"/>
    <property type="project" value="UniProtKB-KW"/>
</dbReference>
<evidence type="ECO:0000313" key="15">
    <source>
        <dbReference type="Proteomes" id="UP001360560"/>
    </source>
</evidence>
<keyword evidence="7 10" id="KW-0460">Magnesium</keyword>
<dbReference type="EMBL" id="BTFZ01000019">
    <property type="protein sequence ID" value="GMM38243.1"/>
    <property type="molecule type" value="Genomic_DNA"/>
</dbReference>
<protein>
    <recommendedName>
        <fullName evidence="2">DNA-(apurinic or apyrimidinic site) endonuclease 2</fullName>
    </recommendedName>
</protein>
<dbReference type="PROSITE" id="PS00726">
    <property type="entry name" value="AP_NUCLEASE_F1_1"/>
    <property type="match status" value="1"/>
</dbReference>
<keyword evidence="10" id="KW-0464">Manganese</keyword>
<dbReference type="RefSeq" id="XP_064855239.1">
    <property type="nucleotide sequence ID" value="XM_064999167.1"/>
</dbReference>
<feature type="binding site" evidence="10">
    <location>
        <position position="470"/>
    </location>
    <ligand>
        <name>Mg(2+)</name>
        <dbReference type="ChEBI" id="CHEBI:18420"/>
        <label>1</label>
    </ligand>
</feature>
<feature type="binding site" evidence="10">
    <location>
        <position position="87"/>
    </location>
    <ligand>
        <name>Mg(2+)</name>
        <dbReference type="ChEBI" id="CHEBI:18420"/>
        <label>1</label>
    </ligand>
</feature>
<dbReference type="InterPro" id="IPR010666">
    <property type="entry name" value="Znf_GRF"/>
</dbReference>
<evidence type="ECO:0000256" key="7">
    <source>
        <dbReference type="ARBA" id="ARBA00022842"/>
    </source>
</evidence>
<keyword evidence="5" id="KW-0378">Hydrolase</keyword>
<evidence type="ECO:0000256" key="11">
    <source>
        <dbReference type="PIRSR" id="PIRSR604808-3"/>
    </source>
</evidence>
<organism evidence="14 15">
    <name type="scientific">Saccharomycopsis crataegensis</name>
    <dbReference type="NCBI Taxonomy" id="43959"/>
    <lineage>
        <taxon>Eukaryota</taxon>
        <taxon>Fungi</taxon>
        <taxon>Dikarya</taxon>
        <taxon>Ascomycota</taxon>
        <taxon>Saccharomycotina</taxon>
        <taxon>Saccharomycetes</taxon>
        <taxon>Saccharomycopsidaceae</taxon>
        <taxon>Saccharomycopsis</taxon>
    </lineage>
</organism>
<keyword evidence="3 10" id="KW-0479">Metal-binding</keyword>
<feature type="site" description="Important for catalytic activity" evidence="11">
    <location>
        <position position="445"/>
    </location>
</feature>
<proteinExistence type="inferred from homology"/>
<feature type="binding site" evidence="10">
    <location>
        <position position="471"/>
    </location>
    <ligand>
        <name>Mg(2+)</name>
        <dbReference type="ChEBI" id="CHEBI:18420"/>
        <label>1</label>
    </ligand>
</feature>
<dbReference type="GO" id="GO:0006284">
    <property type="term" value="P:base-excision repair"/>
    <property type="evidence" value="ECO:0007669"/>
    <property type="project" value="TreeGrafter"/>
</dbReference>
<keyword evidence="14" id="KW-0456">Lyase</keyword>
<evidence type="ECO:0000256" key="12">
    <source>
        <dbReference type="PROSITE-ProRule" id="PRU01343"/>
    </source>
</evidence>
<dbReference type="InterPro" id="IPR004808">
    <property type="entry name" value="AP_endonuc_1"/>
</dbReference>
<feature type="domain" description="GRF-type" evidence="13">
    <location>
        <begin position="660"/>
        <end position="717"/>
    </location>
</feature>
<evidence type="ECO:0000259" key="13">
    <source>
        <dbReference type="PROSITE" id="PS51999"/>
    </source>
</evidence>
<evidence type="ECO:0000313" key="14">
    <source>
        <dbReference type="EMBL" id="GMM38243.1"/>
    </source>
</evidence>
<reference evidence="14 15" key="1">
    <citation type="journal article" date="2023" name="Elife">
        <title>Identification of key yeast species and microbe-microbe interactions impacting larval growth of Drosophila in the wild.</title>
        <authorList>
            <person name="Mure A."/>
            <person name="Sugiura Y."/>
            <person name="Maeda R."/>
            <person name="Honda K."/>
            <person name="Sakurai N."/>
            <person name="Takahashi Y."/>
            <person name="Watada M."/>
            <person name="Katoh T."/>
            <person name="Gotoh A."/>
            <person name="Gotoh Y."/>
            <person name="Taniguchi I."/>
            <person name="Nakamura K."/>
            <person name="Hayashi T."/>
            <person name="Katayama T."/>
            <person name="Uemura T."/>
            <person name="Hattori Y."/>
        </authorList>
    </citation>
    <scope>NUCLEOTIDE SEQUENCE [LARGE SCALE GENOMIC DNA]</scope>
    <source>
        <strain evidence="14 15">SC-9</strain>
    </source>
</reference>
<evidence type="ECO:0000256" key="2">
    <source>
        <dbReference type="ARBA" id="ARBA00013541"/>
    </source>
</evidence>
<dbReference type="GO" id="GO:0003906">
    <property type="term" value="F:DNA-(apurinic or apyrimidinic site) endonuclease activity"/>
    <property type="evidence" value="ECO:0007669"/>
    <property type="project" value="TreeGrafter"/>
</dbReference>
<feature type="binding site" evidence="10">
    <location>
        <position position="272"/>
    </location>
    <ligand>
        <name>Mg(2+)</name>
        <dbReference type="ChEBI" id="CHEBI:18420"/>
        <label>1</label>
    </ligand>
</feature>
<feature type="active site" description="Proton acceptor" evidence="9">
    <location>
        <position position="471"/>
    </location>
</feature>
<dbReference type="InterPro" id="IPR036691">
    <property type="entry name" value="Endo/exonu/phosph_ase_sf"/>
</dbReference>
<evidence type="ECO:0000256" key="1">
    <source>
        <dbReference type="ARBA" id="ARBA00007092"/>
    </source>
</evidence>
<dbReference type="Pfam" id="PF03372">
    <property type="entry name" value="Exo_endo_phos"/>
    <property type="match status" value="1"/>
</dbReference>
<feature type="site" description="Interaction with DNA substrate" evidence="11">
    <location>
        <position position="471"/>
    </location>
</feature>
<dbReference type="GO" id="GO:0016829">
    <property type="term" value="F:lyase activity"/>
    <property type="evidence" value="ECO:0007669"/>
    <property type="project" value="UniProtKB-KW"/>
</dbReference>
<dbReference type="InterPro" id="IPR020847">
    <property type="entry name" value="AP_endonuclease_F1_BS"/>
</dbReference>
<comment type="caution">
    <text evidence="14">The sequence shown here is derived from an EMBL/GenBank/DDBJ whole genome shotgun (WGS) entry which is preliminary data.</text>
</comment>
<dbReference type="GO" id="GO:0008311">
    <property type="term" value="F:double-stranded DNA 3'-5' DNA exonuclease activity"/>
    <property type="evidence" value="ECO:0007669"/>
    <property type="project" value="TreeGrafter"/>
</dbReference>
<comment type="similarity">
    <text evidence="1">Belongs to the DNA repair enzymes AP/ExoA family.</text>
</comment>
<evidence type="ECO:0000256" key="5">
    <source>
        <dbReference type="ARBA" id="ARBA00022801"/>
    </source>
</evidence>
<keyword evidence="4 12" id="KW-0863">Zinc-finger</keyword>
<dbReference type="PANTHER" id="PTHR22748:SF4">
    <property type="entry name" value="DNA-(APURINIC OR APYRIMIDINIC SITE) ENDONUCLEASE 2"/>
    <property type="match status" value="1"/>
</dbReference>
<feature type="binding site" evidence="10">
    <location>
        <position position="274"/>
    </location>
    <ligand>
        <name>Mg(2+)</name>
        <dbReference type="ChEBI" id="CHEBI:18420"/>
        <label>1</label>
    </ligand>
</feature>
<evidence type="ECO:0000256" key="3">
    <source>
        <dbReference type="ARBA" id="ARBA00022723"/>
    </source>
</evidence>